<keyword evidence="2" id="KW-0808">Transferase</keyword>
<accession>A0A015XGJ8</accession>
<dbReference type="AlphaFoldDB" id="A0A015XGJ8"/>
<dbReference type="PATRIC" id="fig|1339327.3.peg.637"/>
<dbReference type="Pfam" id="PF00583">
    <property type="entry name" value="Acetyltransf_1"/>
    <property type="match status" value="1"/>
</dbReference>
<evidence type="ECO:0000259" key="1">
    <source>
        <dbReference type="PROSITE" id="PS51186"/>
    </source>
</evidence>
<protein>
    <submittedName>
        <fullName evidence="2">Acetyltransferase family protein</fullName>
    </submittedName>
</protein>
<gene>
    <name evidence="2" type="ORF">M136_5426</name>
</gene>
<sequence length="299" mass="34309">MNDKGLIRACENSGCGWKCCSFGSDGHIVILPHEFDGHEKEISHLQIIDDDYFGGKKVKCIAKDCKSCDNGYKPIMCRTYPLWVKSVKKSFVFRSGKCPLNNEQLAKHKEFVLDIFNNYRKVLLPENDIDTFLSKAWIDRYEPLFPIKKESTEYKMQVKSLSMSDISDIEKMEQTLLRNPDMCFASEPEDIAKCLESGCSYGLFVNDKLAAYSLAYFTEYGTAYVDKCFVHSDYRGNGFQYVLLNSNIAKLISNGVQEIYAMVSPKNEASIKSFINAGFSFKRDSKYKEIERLILKWEL</sequence>
<dbReference type="RefSeq" id="WP_032558084.1">
    <property type="nucleotide sequence ID" value="NZ_JGDJ01000116.1"/>
</dbReference>
<dbReference type="PROSITE" id="PS51186">
    <property type="entry name" value="GNAT"/>
    <property type="match status" value="1"/>
</dbReference>
<comment type="caution">
    <text evidence="2">The sequence shown here is derived from an EMBL/GenBank/DDBJ whole genome shotgun (WGS) entry which is preliminary data.</text>
</comment>
<dbReference type="Proteomes" id="UP000022082">
    <property type="component" value="Unassembled WGS sequence"/>
</dbReference>
<evidence type="ECO:0000313" key="2">
    <source>
        <dbReference type="EMBL" id="EXZ30798.1"/>
    </source>
</evidence>
<proteinExistence type="predicted"/>
<reference evidence="2 3" key="1">
    <citation type="submission" date="2014-02" db="EMBL/GenBank/DDBJ databases">
        <authorList>
            <person name="Sears C."/>
            <person name="Carroll K."/>
            <person name="Sack B.R."/>
            <person name="Qadri F."/>
            <person name="Myers L.L."/>
            <person name="Chung G.-T."/>
            <person name="Escheverria P."/>
            <person name="Fraser C.M."/>
            <person name="Sadzewicz L."/>
            <person name="Shefchek K.A."/>
            <person name="Tallon L."/>
            <person name="Das S.P."/>
            <person name="Daugherty S."/>
            <person name="Mongodin E.F."/>
        </authorList>
    </citation>
    <scope>NUCLEOTIDE SEQUENCE [LARGE SCALE GENOMIC DNA]</scope>
    <source>
        <strain evidence="2 3">S36L11</strain>
    </source>
</reference>
<dbReference type="InterPro" id="IPR000182">
    <property type="entry name" value="GNAT_dom"/>
</dbReference>
<evidence type="ECO:0000313" key="3">
    <source>
        <dbReference type="Proteomes" id="UP000022082"/>
    </source>
</evidence>
<feature type="domain" description="N-acetyltransferase" evidence="1">
    <location>
        <begin position="156"/>
        <end position="299"/>
    </location>
</feature>
<dbReference type="EMBL" id="JGDJ01000116">
    <property type="protein sequence ID" value="EXZ30798.1"/>
    <property type="molecule type" value="Genomic_DNA"/>
</dbReference>
<dbReference type="SUPFAM" id="SSF55729">
    <property type="entry name" value="Acyl-CoA N-acyltransferases (Nat)"/>
    <property type="match status" value="1"/>
</dbReference>
<dbReference type="GO" id="GO:0016747">
    <property type="term" value="F:acyltransferase activity, transferring groups other than amino-acyl groups"/>
    <property type="evidence" value="ECO:0007669"/>
    <property type="project" value="InterPro"/>
</dbReference>
<organism evidence="2 3">
    <name type="scientific">Bacteroides fragilis str. S36L11</name>
    <dbReference type="NCBI Taxonomy" id="1339327"/>
    <lineage>
        <taxon>Bacteria</taxon>
        <taxon>Pseudomonadati</taxon>
        <taxon>Bacteroidota</taxon>
        <taxon>Bacteroidia</taxon>
        <taxon>Bacteroidales</taxon>
        <taxon>Bacteroidaceae</taxon>
        <taxon>Bacteroides</taxon>
    </lineage>
</organism>
<dbReference type="Gene3D" id="3.40.630.30">
    <property type="match status" value="1"/>
</dbReference>
<name>A0A015XGJ8_BACFG</name>
<dbReference type="InterPro" id="IPR016181">
    <property type="entry name" value="Acyl_CoA_acyltransferase"/>
</dbReference>